<protein>
    <recommendedName>
        <fullName evidence="4">Outer membrane lipoprotein-sorting protein</fullName>
    </recommendedName>
</protein>
<keyword evidence="3" id="KW-1185">Reference proteome</keyword>
<reference evidence="2 3" key="1">
    <citation type="submission" date="2016-10" db="EMBL/GenBank/DDBJ databases">
        <authorList>
            <person name="de Groot N.N."/>
        </authorList>
    </citation>
    <scope>NUCLEOTIDE SEQUENCE [LARGE SCALE GENOMIC DNA]</scope>
    <source>
        <strain evidence="2 3">JCM 19513</strain>
    </source>
</reference>
<evidence type="ECO:0000313" key="3">
    <source>
        <dbReference type="Proteomes" id="UP000185766"/>
    </source>
</evidence>
<keyword evidence="1" id="KW-0732">Signal</keyword>
<feature type="chain" id="PRO_5010256596" description="Outer membrane lipoprotein-sorting protein" evidence="1">
    <location>
        <begin position="25"/>
        <end position="449"/>
    </location>
</feature>
<evidence type="ECO:0000256" key="1">
    <source>
        <dbReference type="SAM" id="SignalP"/>
    </source>
</evidence>
<dbReference type="AlphaFoldDB" id="A0A1H7FAC4"/>
<sequence length="449" mass="51019">MFNRPTACRTLLVVGLLLSKPALCAVSAQTATQLDQQLTPIGAERAANADGSIPAWDGGLRSASKSLTDPYHADPLQQRIDTSNIAQFAQWLSPGTQAMLRQYPKSFYLNQYPTRRSATYPEAILQQSRLNATQISLNASGSGLVGGYSQGVPFPIPERAEEVLWNHITRYRGGSVNRETHRMPVQIDGSYQASLIRQTQVFASHIQDNSPEHNILFYFIGQTLAPARLAGNIALIHEPLDQLQSPRQAWAYNAGQRRVRRAPTLAYDSPQNSSEGLATSDNMDMFNGAFDRYTWTLKGKRELLIPYNNYRLHDKSLKYSQLIQPGHLNSDYVRYEKHRVWEITGELKPGQRHLYQKRTFFIDEDTWQIALADHYDARGELWRTSIAYQMNFYNDLVPWMTAEAIHDLQSRRYLVSGLSNEVQREARFGDTALRQDFKPDALRRLGGKN</sequence>
<evidence type="ECO:0008006" key="4">
    <source>
        <dbReference type="Google" id="ProtNLM"/>
    </source>
</evidence>
<accession>A0A1H7FAC4</accession>
<dbReference type="CDD" id="cd16329">
    <property type="entry name" value="LolA_like"/>
    <property type="match status" value="1"/>
</dbReference>
<dbReference type="EMBL" id="FOAS01000001">
    <property type="protein sequence ID" value="SEK22654.1"/>
    <property type="molecule type" value="Genomic_DNA"/>
</dbReference>
<organism evidence="2 3">
    <name type="scientific">Atopomonas hussainii</name>
    <dbReference type="NCBI Taxonomy" id="1429083"/>
    <lineage>
        <taxon>Bacteria</taxon>
        <taxon>Pseudomonadati</taxon>
        <taxon>Pseudomonadota</taxon>
        <taxon>Gammaproteobacteria</taxon>
        <taxon>Pseudomonadales</taxon>
        <taxon>Pseudomonadaceae</taxon>
        <taxon>Atopomonas</taxon>
    </lineage>
</organism>
<feature type="signal peptide" evidence="1">
    <location>
        <begin position="1"/>
        <end position="24"/>
    </location>
</feature>
<name>A0A1H7FAC4_9GAMM</name>
<dbReference type="Proteomes" id="UP000185766">
    <property type="component" value="Unassembled WGS sequence"/>
</dbReference>
<proteinExistence type="predicted"/>
<dbReference type="Pfam" id="PF07044">
    <property type="entry name" value="DUF1329"/>
    <property type="match status" value="1"/>
</dbReference>
<dbReference type="InterPro" id="IPR010752">
    <property type="entry name" value="DUF1329"/>
</dbReference>
<dbReference type="RefSeq" id="WP_074864131.1">
    <property type="nucleotide sequence ID" value="NZ_FOAS01000001.1"/>
</dbReference>
<gene>
    <name evidence="2" type="ORF">SAMN05216214_101153</name>
</gene>
<dbReference type="Gene3D" id="2.50.20.10">
    <property type="entry name" value="Lipoprotein localisation LolA/LolB/LppX"/>
    <property type="match status" value="1"/>
</dbReference>
<evidence type="ECO:0000313" key="2">
    <source>
        <dbReference type="EMBL" id="SEK22654.1"/>
    </source>
</evidence>